<feature type="signal peptide" evidence="1">
    <location>
        <begin position="1"/>
        <end position="27"/>
    </location>
</feature>
<protein>
    <submittedName>
        <fullName evidence="2">Uncharacterized protein</fullName>
    </submittedName>
</protein>
<name>A0A1E3VLS3_9HYPH</name>
<dbReference type="EMBL" id="LPWE01000012">
    <property type="protein sequence ID" value="ODR94485.1"/>
    <property type="molecule type" value="Genomic_DNA"/>
</dbReference>
<evidence type="ECO:0000313" key="2">
    <source>
        <dbReference type="EMBL" id="ODR94485.1"/>
    </source>
</evidence>
<sequence length="133" mass="14521">MRLVARHFGVWGMLLAGAIVAAAPASAAISLSVALKNYYAEYEIVEQCARHAQLTKDDVDTAGTALVAIEKYYLGRDHDLNTAHLKRQAVADKNDSFKILERSGESGLRPYCQMSLNELVRKAKEVGEPASAE</sequence>
<dbReference type="Proteomes" id="UP000094172">
    <property type="component" value="Unassembled WGS sequence"/>
</dbReference>
<evidence type="ECO:0000256" key="1">
    <source>
        <dbReference type="SAM" id="SignalP"/>
    </source>
</evidence>
<keyword evidence="1" id="KW-0732">Signal</keyword>
<evidence type="ECO:0000313" key="3">
    <source>
        <dbReference type="Proteomes" id="UP000094172"/>
    </source>
</evidence>
<comment type="caution">
    <text evidence="2">The sequence shown here is derived from an EMBL/GenBank/DDBJ whole genome shotgun (WGS) entry which is preliminary data.</text>
</comment>
<dbReference type="RefSeq" id="WP_069444849.1">
    <property type="nucleotide sequence ID" value="NZ_LPWE01000012.1"/>
</dbReference>
<proteinExistence type="predicted"/>
<feature type="chain" id="PRO_5009138355" evidence="1">
    <location>
        <begin position="28"/>
        <end position="133"/>
    </location>
</feature>
<reference evidence="2 3" key="1">
    <citation type="journal article" date="2016" name="Environ. Microbiol.">
        <title>New Methyloceanibacter diversity from North Sea sediments includes methanotroph containing solely the soluble methane monooxygenase.</title>
        <authorList>
            <person name="Vekeman B."/>
            <person name="Kerckhof F.M."/>
            <person name="Cremers G."/>
            <person name="de Vos P."/>
            <person name="Vandamme P."/>
            <person name="Boon N."/>
            <person name="Op den Camp H.J."/>
            <person name="Heylen K."/>
        </authorList>
    </citation>
    <scope>NUCLEOTIDE SEQUENCE [LARGE SCALE GENOMIC DNA]</scope>
    <source>
        <strain evidence="2 3">R-67176</strain>
    </source>
</reference>
<gene>
    <name evidence="2" type="ORF">AUC70_07485</name>
</gene>
<dbReference type="AlphaFoldDB" id="A0A1E3VLS3"/>
<keyword evidence="3" id="KW-1185">Reference proteome</keyword>
<accession>A0A1E3VLS3</accession>
<organism evidence="2 3">
    <name type="scientific">Methyloceanibacter stevinii</name>
    <dbReference type="NCBI Taxonomy" id="1774970"/>
    <lineage>
        <taxon>Bacteria</taxon>
        <taxon>Pseudomonadati</taxon>
        <taxon>Pseudomonadota</taxon>
        <taxon>Alphaproteobacteria</taxon>
        <taxon>Hyphomicrobiales</taxon>
        <taxon>Hyphomicrobiaceae</taxon>
        <taxon>Methyloceanibacter</taxon>
    </lineage>
</organism>